<dbReference type="InterPro" id="IPR034660">
    <property type="entry name" value="DinB/YfiT-like"/>
</dbReference>
<gene>
    <name evidence="1" type="ORF">UG56_021710</name>
</gene>
<keyword evidence="2" id="KW-1185">Reference proteome</keyword>
<evidence type="ECO:0008006" key="3">
    <source>
        <dbReference type="Google" id="ProtNLM"/>
    </source>
</evidence>
<proteinExistence type="predicted"/>
<organism evidence="1 2">
    <name type="scientific">Nocardioides luteus</name>
    <dbReference type="NCBI Taxonomy" id="1844"/>
    <lineage>
        <taxon>Bacteria</taxon>
        <taxon>Bacillati</taxon>
        <taxon>Actinomycetota</taxon>
        <taxon>Actinomycetes</taxon>
        <taxon>Propionibacteriales</taxon>
        <taxon>Nocardioidaceae</taxon>
        <taxon>Nocardioides</taxon>
    </lineage>
</organism>
<dbReference type="STRING" id="1844.UG56_021710"/>
<dbReference type="OrthoDB" id="4548523at2"/>
<dbReference type="AlphaFoldDB" id="A0A1J4MZE5"/>
<dbReference type="SUPFAM" id="SSF109854">
    <property type="entry name" value="DinB/YfiT-like putative metalloenzymes"/>
    <property type="match status" value="1"/>
</dbReference>
<dbReference type="Proteomes" id="UP000033772">
    <property type="component" value="Unassembled WGS sequence"/>
</dbReference>
<dbReference type="InterPro" id="IPR007061">
    <property type="entry name" value="MST-like"/>
</dbReference>
<evidence type="ECO:0000313" key="2">
    <source>
        <dbReference type="Proteomes" id="UP000033772"/>
    </source>
</evidence>
<evidence type="ECO:0000313" key="1">
    <source>
        <dbReference type="EMBL" id="OIJ24634.1"/>
    </source>
</evidence>
<sequence>MTIIDPTQPLEMTPVMDETGTLLSTLDRIRRTFAWKCGGLTDEQLRQRLEPSRITLGWLLKHLAFCEDHYFTAVLADNGYPDVWASYGPGEEGWDWKTEAEDTADGLMALWEGAVARSRRSIAEALAKDGMDTLATNAEWGVEANARRYIADMIEEYARHTGHADLIRESIDGLVGEDPRDG</sequence>
<comment type="caution">
    <text evidence="1">The sequence shown here is derived from an EMBL/GenBank/DDBJ whole genome shotgun (WGS) entry which is preliminary data.</text>
</comment>
<dbReference type="Gene3D" id="1.20.120.450">
    <property type="entry name" value="dinb family like domain"/>
    <property type="match status" value="1"/>
</dbReference>
<dbReference type="RefSeq" id="WP_045547692.1">
    <property type="nucleotide sequence ID" value="NZ_JZDQ02000035.1"/>
</dbReference>
<protein>
    <recommendedName>
        <fullName evidence="3">Mini-circle protein</fullName>
    </recommendedName>
</protein>
<dbReference type="EMBL" id="JZDQ02000035">
    <property type="protein sequence ID" value="OIJ24634.1"/>
    <property type="molecule type" value="Genomic_DNA"/>
</dbReference>
<reference evidence="1" key="1">
    <citation type="submission" date="2016-10" db="EMBL/GenBank/DDBJ databases">
        <title>Draft Genome Sequence of Nocardioides luteus Strain BAFB, an Alkane-Degrading Bacterium Isolated from JP-7 Polluted Soil.</title>
        <authorList>
            <person name="Brown L."/>
            <person name="Ruiz O.N."/>
            <person name="Gunasekera T."/>
        </authorList>
    </citation>
    <scope>NUCLEOTIDE SEQUENCE [LARGE SCALE GENOMIC DNA]</scope>
    <source>
        <strain evidence="1">BAFB</strain>
    </source>
</reference>
<accession>A0A1J4MZE5</accession>
<name>A0A1J4MZE5_9ACTN</name>
<dbReference type="Pfam" id="PF04978">
    <property type="entry name" value="MST"/>
    <property type="match status" value="1"/>
</dbReference>